<reference evidence="3" key="1">
    <citation type="submission" date="2021-02" db="EMBL/GenBank/DDBJ databases">
        <authorList>
            <person name="Dougan E. K."/>
            <person name="Rhodes N."/>
            <person name="Thang M."/>
            <person name="Chan C."/>
        </authorList>
    </citation>
    <scope>NUCLEOTIDE SEQUENCE</scope>
</reference>
<feature type="compositionally biased region" description="Low complexity" evidence="1">
    <location>
        <begin position="120"/>
        <end position="134"/>
    </location>
</feature>
<protein>
    <submittedName>
        <fullName evidence="3">Uncharacterized protein</fullName>
    </submittedName>
</protein>
<keyword evidence="2" id="KW-0812">Transmembrane</keyword>
<comment type="caution">
    <text evidence="3">The sequence shown here is derived from an EMBL/GenBank/DDBJ whole genome shotgun (WGS) entry which is preliminary data.</text>
</comment>
<proteinExistence type="predicted"/>
<dbReference type="Proteomes" id="UP000649617">
    <property type="component" value="Unassembled WGS sequence"/>
</dbReference>
<organism evidence="3 4">
    <name type="scientific">Symbiodinium pilosum</name>
    <name type="common">Dinoflagellate</name>
    <dbReference type="NCBI Taxonomy" id="2952"/>
    <lineage>
        <taxon>Eukaryota</taxon>
        <taxon>Sar</taxon>
        <taxon>Alveolata</taxon>
        <taxon>Dinophyceae</taxon>
        <taxon>Suessiales</taxon>
        <taxon>Symbiodiniaceae</taxon>
        <taxon>Symbiodinium</taxon>
    </lineage>
</organism>
<name>A0A812VKA4_SYMPI</name>
<evidence type="ECO:0000256" key="1">
    <source>
        <dbReference type="SAM" id="MobiDB-lite"/>
    </source>
</evidence>
<feature type="non-terminal residue" evidence="3">
    <location>
        <position position="1"/>
    </location>
</feature>
<keyword evidence="2" id="KW-0472">Membrane</keyword>
<keyword evidence="4" id="KW-1185">Reference proteome</keyword>
<dbReference type="AlphaFoldDB" id="A0A812VKA4"/>
<accession>A0A812VKA4</accession>
<sequence length="134" mass="13310">TVGTSWATALGTGVAVAGGVTTASAGGAVASTGITATLLAALPVLGLGGVGAAAVAGVAFIAREALSSSGVFSMETASVSFQHKRPNKISKSKKPKAHMVVTKPKSVHRPTLLERRRRSTSATPIASATTAESR</sequence>
<feature type="region of interest" description="Disordered" evidence="1">
    <location>
        <begin position="83"/>
        <end position="134"/>
    </location>
</feature>
<feature type="transmembrane region" description="Helical" evidence="2">
    <location>
        <begin position="40"/>
        <end position="62"/>
    </location>
</feature>
<evidence type="ECO:0000256" key="2">
    <source>
        <dbReference type="SAM" id="Phobius"/>
    </source>
</evidence>
<evidence type="ECO:0000313" key="3">
    <source>
        <dbReference type="EMBL" id="CAE7626233.1"/>
    </source>
</evidence>
<keyword evidence="2" id="KW-1133">Transmembrane helix</keyword>
<feature type="non-terminal residue" evidence="3">
    <location>
        <position position="134"/>
    </location>
</feature>
<evidence type="ECO:0000313" key="4">
    <source>
        <dbReference type="Proteomes" id="UP000649617"/>
    </source>
</evidence>
<feature type="compositionally biased region" description="Basic residues" evidence="1">
    <location>
        <begin position="83"/>
        <end position="97"/>
    </location>
</feature>
<gene>
    <name evidence="3" type="ORF">SPIL2461_LOCUS16405</name>
</gene>
<dbReference type="EMBL" id="CAJNIZ010042572">
    <property type="protein sequence ID" value="CAE7626233.1"/>
    <property type="molecule type" value="Genomic_DNA"/>
</dbReference>